<feature type="chain" id="PRO_5043123036" evidence="3">
    <location>
        <begin position="19"/>
        <end position="117"/>
    </location>
</feature>
<dbReference type="SUPFAM" id="SSF57492">
    <property type="entry name" value="Trefoil"/>
    <property type="match status" value="1"/>
</dbReference>
<dbReference type="WBParaSite" id="EVEC_0001179701-mRNA-1">
    <property type="protein sequence ID" value="EVEC_0001179701-mRNA-1"/>
    <property type="gene ID" value="EVEC_0001179701"/>
</dbReference>
<evidence type="ECO:0000313" key="6">
    <source>
        <dbReference type="Proteomes" id="UP000274131"/>
    </source>
</evidence>
<accession>A0A0N4VLM9</accession>
<evidence type="ECO:0000256" key="2">
    <source>
        <dbReference type="PROSITE-ProRule" id="PRU00779"/>
    </source>
</evidence>
<keyword evidence="1" id="KW-1015">Disulfide bond</keyword>
<organism evidence="7">
    <name type="scientific">Enterobius vermicularis</name>
    <name type="common">Human pinworm</name>
    <dbReference type="NCBI Taxonomy" id="51028"/>
    <lineage>
        <taxon>Eukaryota</taxon>
        <taxon>Metazoa</taxon>
        <taxon>Ecdysozoa</taxon>
        <taxon>Nematoda</taxon>
        <taxon>Chromadorea</taxon>
        <taxon>Rhabditida</taxon>
        <taxon>Spirurina</taxon>
        <taxon>Oxyuridomorpha</taxon>
        <taxon>Oxyuroidea</taxon>
        <taxon>Oxyuridae</taxon>
        <taxon>Enterobius</taxon>
    </lineage>
</organism>
<evidence type="ECO:0000313" key="7">
    <source>
        <dbReference type="WBParaSite" id="EVEC_0001179701-mRNA-1"/>
    </source>
</evidence>
<dbReference type="Proteomes" id="UP000274131">
    <property type="component" value="Unassembled WGS sequence"/>
</dbReference>
<keyword evidence="6" id="KW-1185">Reference proteome</keyword>
<evidence type="ECO:0000259" key="4">
    <source>
        <dbReference type="PROSITE" id="PS51448"/>
    </source>
</evidence>
<dbReference type="InterPro" id="IPR000519">
    <property type="entry name" value="P_trefoil_dom"/>
</dbReference>
<reference evidence="7" key="1">
    <citation type="submission" date="2017-02" db="UniProtKB">
        <authorList>
            <consortium name="WormBaseParasite"/>
        </authorList>
    </citation>
    <scope>IDENTIFICATION</scope>
</reference>
<dbReference type="EMBL" id="UXUI01011549">
    <property type="protein sequence ID" value="VDD96324.1"/>
    <property type="molecule type" value="Genomic_DNA"/>
</dbReference>
<dbReference type="CDD" id="cd00111">
    <property type="entry name" value="Trefoil"/>
    <property type="match status" value="1"/>
</dbReference>
<protein>
    <submittedName>
        <fullName evidence="7">P-type domain-containing protein</fullName>
    </submittedName>
</protein>
<reference evidence="5 6" key="2">
    <citation type="submission" date="2018-10" db="EMBL/GenBank/DDBJ databases">
        <authorList>
            <consortium name="Pathogen Informatics"/>
        </authorList>
    </citation>
    <scope>NUCLEOTIDE SEQUENCE [LARGE SCALE GENOMIC DNA]</scope>
</reference>
<feature type="domain" description="P-type" evidence="4">
    <location>
        <begin position="11"/>
        <end position="52"/>
    </location>
</feature>
<dbReference type="Gene3D" id="4.10.110.10">
    <property type="entry name" value="Spasmolytic Protein, domain 1"/>
    <property type="match status" value="1"/>
</dbReference>
<evidence type="ECO:0000256" key="3">
    <source>
        <dbReference type="SAM" id="SignalP"/>
    </source>
</evidence>
<dbReference type="Pfam" id="PF00088">
    <property type="entry name" value="Trefoil"/>
    <property type="match status" value="1"/>
</dbReference>
<name>A0A0N4VLM9_ENTVE</name>
<gene>
    <name evidence="5" type="ORF">EVEC_LOCUS11075</name>
</gene>
<dbReference type="STRING" id="51028.A0A0N4VLM9"/>
<evidence type="ECO:0000313" key="5">
    <source>
        <dbReference type="EMBL" id="VDD96324.1"/>
    </source>
</evidence>
<proteinExistence type="predicted"/>
<comment type="caution">
    <text evidence="2">Lacks conserved residue(s) required for the propagation of feature annotation.</text>
</comment>
<sequence>MLPVILVLGVSVLLHTKAEQPRLDCHPEPGTNQDECKKRKCIWNETVVHYGQLKILHYNSPCIMYEPDIKMVKEEMTATEHFNMEVSNNSESIFSFKITRPSTKAVIWDTSIGKDIL</sequence>
<dbReference type="PROSITE" id="PS51448">
    <property type="entry name" value="P_TREFOIL_2"/>
    <property type="match status" value="1"/>
</dbReference>
<dbReference type="AlphaFoldDB" id="A0A0N4VLM9"/>
<feature type="signal peptide" evidence="3">
    <location>
        <begin position="1"/>
        <end position="18"/>
    </location>
</feature>
<dbReference type="InterPro" id="IPR044913">
    <property type="entry name" value="P_trefoil_dom_sf"/>
</dbReference>
<evidence type="ECO:0000256" key="1">
    <source>
        <dbReference type="ARBA" id="ARBA00023157"/>
    </source>
</evidence>
<keyword evidence="3" id="KW-0732">Signal</keyword>